<feature type="compositionally biased region" description="Basic residues" evidence="3">
    <location>
        <begin position="560"/>
        <end position="572"/>
    </location>
</feature>
<protein>
    <recommendedName>
        <fullName evidence="6">Chromo domain-containing protein</fullName>
    </recommendedName>
</protein>
<dbReference type="Gene3D" id="2.40.50.40">
    <property type="match status" value="1"/>
</dbReference>
<sequence length="609" mass="67447">MAAVGMRPKIFWLPADFRPNNAQRAVLRKHHRGSVLATANSPSQAAPLSKKAGYSGKPKPTAVTQRYELSAYHGDDSIKAQARDHDSSSYSNRRDSFPSIEELCQEEISHRNAQGSSRSLNNPDPDKSGSCQAQQRPESSVGDGKGSRDSPVILEDDELNVPSVDTGDMPILTAVITTVELKKPTDALNQEARLDIESGPYVLEQCPLPAFEEDDVTSVTVAQDRHLLPGPLEDIIHQHNTGDTQSISEAPGLDTLPELLNEGGGKADNVPELERDIELASKEREDLSMAAPSSPLLHRHSPEPMREQMDKEQDRHGTSLWGLEEPKHSSPHHTQAEEDKPYVEQQKQEAVSAIVMVEDGRSMPDQAELTESRLYKDGRELAGGNANSSGSGSSHSINDENNKEPRPAKRQKWDAHSPSIATSLELFDTEKSEPASLAIEPDQEWEIRNIFGRKIFSGEKRYLVDWSPTALPKSVTVCDLEWAVRKTVRRRIANGSVQHLVHWEPTWMPEFELQGARELIDKFEAEVRETQLQSQKGNEKDGLQQLGRKTVHCNVLAKTGPKRQRGRPRKRTTSLVGEHGSVVSAVNISSAEIEEALSNKGGRKINNTR</sequence>
<feature type="compositionally biased region" description="Basic and acidic residues" evidence="3">
    <location>
        <begin position="73"/>
        <end position="96"/>
    </location>
</feature>
<evidence type="ECO:0000256" key="2">
    <source>
        <dbReference type="SAM" id="Coils"/>
    </source>
</evidence>
<evidence type="ECO:0000313" key="5">
    <source>
        <dbReference type="Proteomes" id="UP000054321"/>
    </source>
</evidence>
<evidence type="ECO:0000313" key="4">
    <source>
        <dbReference type="EMBL" id="KIM93088.1"/>
    </source>
</evidence>
<dbReference type="InterPro" id="IPR016197">
    <property type="entry name" value="Chromo-like_dom_sf"/>
</dbReference>
<dbReference type="AlphaFoldDB" id="A0A0C3C2J2"/>
<feature type="region of interest" description="Disordered" evidence="3">
    <location>
        <begin position="556"/>
        <end position="578"/>
    </location>
</feature>
<gene>
    <name evidence="4" type="ORF">OIDMADRAFT_61874</name>
</gene>
<feature type="coiled-coil region" evidence="2">
    <location>
        <begin position="513"/>
        <end position="540"/>
    </location>
</feature>
<evidence type="ECO:0000256" key="3">
    <source>
        <dbReference type="SAM" id="MobiDB-lite"/>
    </source>
</evidence>
<dbReference type="Proteomes" id="UP000054321">
    <property type="component" value="Unassembled WGS sequence"/>
</dbReference>
<organism evidence="4 5">
    <name type="scientific">Oidiodendron maius (strain Zn)</name>
    <dbReference type="NCBI Taxonomy" id="913774"/>
    <lineage>
        <taxon>Eukaryota</taxon>
        <taxon>Fungi</taxon>
        <taxon>Dikarya</taxon>
        <taxon>Ascomycota</taxon>
        <taxon>Pezizomycotina</taxon>
        <taxon>Leotiomycetes</taxon>
        <taxon>Leotiomycetes incertae sedis</taxon>
        <taxon>Myxotrichaceae</taxon>
        <taxon>Oidiodendron</taxon>
    </lineage>
</organism>
<keyword evidence="5" id="KW-1185">Reference proteome</keyword>
<feature type="compositionally biased region" description="Low complexity" evidence="3">
    <location>
        <begin position="382"/>
        <end position="394"/>
    </location>
</feature>
<feature type="region of interest" description="Disordered" evidence="3">
    <location>
        <begin position="33"/>
        <end position="165"/>
    </location>
</feature>
<keyword evidence="2" id="KW-0175">Coiled coil</keyword>
<dbReference type="HOGENOM" id="CLU_448407_0_0_1"/>
<reference evidence="4 5" key="1">
    <citation type="submission" date="2014-04" db="EMBL/GenBank/DDBJ databases">
        <authorList>
            <consortium name="DOE Joint Genome Institute"/>
            <person name="Kuo A."/>
            <person name="Martino E."/>
            <person name="Perotto S."/>
            <person name="Kohler A."/>
            <person name="Nagy L.G."/>
            <person name="Floudas D."/>
            <person name="Copeland A."/>
            <person name="Barry K.W."/>
            <person name="Cichocki N."/>
            <person name="Veneault-Fourrey C."/>
            <person name="LaButti K."/>
            <person name="Lindquist E.A."/>
            <person name="Lipzen A."/>
            <person name="Lundell T."/>
            <person name="Morin E."/>
            <person name="Murat C."/>
            <person name="Sun H."/>
            <person name="Tunlid A."/>
            <person name="Henrissat B."/>
            <person name="Grigoriev I.V."/>
            <person name="Hibbett D.S."/>
            <person name="Martin F."/>
            <person name="Nordberg H.P."/>
            <person name="Cantor M.N."/>
            <person name="Hua S.X."/>
        </authorList>
    </citation>
    <scope>NUCLEOTIDE SEQUENCE [LARGE SCALE GENOMIC DNA]</scope>
    <source>
        <strain evidence="4 5">Zn</strain>
    </source>
</reference>
<feature type="region of interest" description="Disordered" evidence="3">
    <location>
        <begin position="379"/>
        <end position="416"/>
    </location>
</feature>
<dbReference type="EMBL" id="KN832899">
    <property type="protein sequence ID" value="KIM93088.1"/>
    <property type="molecule type" value="Genomic_DNA"/>
</dbReference>
<dbReference type="SUPFAM" id="SSF54160">
    <property type="entry name" value="Chromo domain-like"/>
    <property type="match status" value="1"/>
</dbReference>
<comment type="subunit">
    <text evidence="1">Component of the NuA4 histone acetyltransferase complex.</text>
</comment>
<feature type="region of interest" description="Disordered" evidence="3">
    <location>
        <begin position="285"/>
        <end position="348"/>
    </location>
</feature>
<proteinExistence type="predicted"/>
<name>A0A0C3C2J2_OIDMZ</name>
<feature type="compositionally biased region" description="Basic and acidic residues" evidence="3">
    <location>
        <begin position="324"/>
        <end position="342"/>
    </location>
</feature>
<accession>A0A0C3C2J2</accession>
<reference evidence="5" key="2">
    <citation type="submission" date="2015-01" db="EMBL/GenBank/DDBJ databases">
        <title>Evolutionary Origins and Diversification of the Mycorrhizal Mutualists.</title>
        <authorList>
            <consortium name="DOE Joint Genome Institute"/>
            <consortium name="Mycorrhizal Genomics Consortium"/>
            <person name="Kohler A."/>
            <person name="Kuo A."/>
            <person name="Nagy L.G."/>
            <person name="Floudas D."/>
            <person name="Copeland A."/>
            <person name="Barry K.W."/>
            <person name="Cichocki N."/>
            <person name="Veneault-Fourrey C."/>
            <person name="LaButti K."/>
            <person name="Lindquist E.A."/>
            <person name="Lipzen A."/>
            <person name="Lundell T."/>
            <person name="Morin E."/>
            <person name="Murat C."/>
            <person name="Riley R."/>
            <person name="Ohm R."/>
            <person name="Sun H."/>
            <person name="Tunlid A."/>
            <person name="Henrissat B."/>
            <person name="Grigoriev I.V."/>
            <person name="Hibbett D.S."/>
            <person name="Martin F."/>
        </authorList>
    </citation>
    <scope>NUCLEOTIDE SEQUENCE [LARGE SCALE GENOMIC DNA]</scope>
    <source>
        <strain evidence="5">Zn</strain>
    </source>
</reference>
<feature type="compositionally biased region" description="Basic and acidic residues" evidence="3">
    <location>
        <begin position="300"/>
        <end position="317"/>
    </location>
</feature>
<evidence type="ECO:0008006" key="6">
    <source>
        <dbReference type="Google" id="ProtNLM"/>
    </source>
</evidence>
<dbReference type="CDD" id="cd00024">
    <property type="entry name" value="CD_CSD"/>
    <property type="match status" value="1"/>
</dbReference>
<evidence type="ECO:0000256" key="1">
    <source>
        <dbReference type="ARBA" id="ARBA00011353"/>
    </source>
</evidence>
<dbReference type="OrthoDB" id="3553498at2759"/>
<feature type="compositionally biased region" description="Polar residues" evidence="3">
    <location>
        <begin position="37"/>
        <end position="46"/>
    </location>
</feature>
<feature type="compositionally biased region" description="Basic and acidic residues" evidence="3">
    <location>
        <begin position="397"/>
        <end position="415"/>
    </location>
</feature>
<feature type="compositionally biased region" description="Polar residues" evidence="3">
    <location>
        <begin position="129"/>
        <end position="138"/>
    </location>
</feature>
<dbReference type="InParanoid" id="A0A0C3C2J2"/>
<feature type="compositionally biased region" description="Polar residues" evidence="3">
    <location>
        <begin position="111"/>
        <end position="122"/>
    </location>
</feature>